<name>A0ABY5DTY9_9ACTN</name>
<accession>A0ABY5DTY9</accession>
<dbReference type="Proteomes" id="UP001056035">
    <property type="component" value="Chromosome"/>
</dbReference>
<keyword evidence="2" id="KW-1185">Reference proteome</keyword>
<proteinExistence type="predicted"/>
<dbReference type="EMBL" id="CP098502">
    <property type="protein sequence ID" value="UTI64014.1"/>
    <property type="molecule type" value="Genomic_DNA"/>
</dbReference>
<sequence length="127" mass="13834">MSDEPSFDLDAAGLRADGAALSTDVEVLARKLEDALPALTTVDRRAKRLFSKDKVVTAVEVRVATTRYALTVDGHRVDATREQEVRGVVIKREPLDLSAWCDALTGELAEQAQTSAAARDALDRLLR</sequence>
<evidence type="ECO:0000313" key="2">
    <source>
        <dbReference type="Proteomes" id="UP001056035"/>
    </source>
</evidence>
<protein>
    <recommendedName>
        <fullName evidence="3">YbaB/EbfC family DNA-binding protein</fullName>
    </recommendedName>
</protein>
<reference evidence="1 2" key="1">
    <citation type="submission" date="2022-06" db="EMBL/GenBank/DDBJ databases">
        <title>Paraconexibacter antarcticus.</title>
        <authorList>
            <person name="Kim C.S."/>
        </authorList>
    </citation>
    <scope>NUCLEOTIDE SEQUENCE [LARGE SCALE GENOMIC DNA]</scope>
    <source>
        <strain evidence="1 2">02-257</strain>
    </source>
</reference>
<gene>
    <name evidence="1" type="ORF">NBH00_22085</name>
</gene>
<dbReference type="RefSeq" id="WP_254570728.1">
    <property type="nucleotide sequence ID" value="NZ_CP098502.1"/>
</dbReference>
<evidence type="ECO:0008006" key="3">
    <source>
        <dbReference type="Google" id="ProtNLM"/>
    </source>
</evidence>
<organism evidence="1 2">
    <name type="scientific">Paraconexibacter antarcticus</name>
    <dbReference type="NCBI Taxonomy" id="2949664"/>
    <lineage>
        <taxon>Bacteria</taxon>
        <taxon>Bacillati</taxon>
        <taxon>Actinomycetota</taxon>
        <taxon>Thermoleophilia</taxon>
        <taxon>Solirubrobacterales</taxon>
        <taxon>Paraconexibacteraceae</taxon>
        <taxon>Paraconexibacter</taxon>
    </lineage>
</organism>
<evidence type="ECO:0000313" key="1">
    <source>
        <dbReference type="EMBL" id="UTI64014.1"/>
    </source>
</evidence>